<feature type="region of interest" description="Disordered" evidence="2">
    <location>
        <begin position="18"/>
        <end position="47"/>
    </location>
</feature>
<dbReference type="SUPFAM" id="SSF57850">
    <property type="entry name" value="RING/U-box"/>
    <property type="match status" value="1"/>
</dbReference>
<reference evidence="5" key="2">
    <citation type="submission" date="2024-10" db="UniProtKB">
        <authorList>
            <consortium name="EnsemblProtists"/>
        </authorList>
    </citation>
    <scope>IDENTIFICATION</scope>
</reference>
<dbReference type="PROSITE" id="PS50089">
    <property type="entry name" value="ZF_RING_2"/>
    <property type="match status" value="1"/>
</dbReference>
<dbReference type="Pfam" id="PF13920">
    <property type="entry name" value="zf-C3HC4_3"/>
    <property type="match status" value="1"/>
</dbReference>
<feature type="compositionally biased region" description="Low complexity" evidence="2">
    <location>
        <begin position="169"/>
        <end position="185"/>
    </location>
</feature>
<dbReference type="Gene3D" id="3.30.40.10">
    <property type="entry name" value="Zinc/RING finger domain, C3HC4 (zinc finger)"/>
    <property type="match status" value="1"/>
</dbReference>
<dbReference type="InterPro" id="IPR001841">
    <property type="entry name" value="Znf_RING"/>
</dbReference>
<accession>A0A0D3JWD6</accession>
<dbReference type="RefSeq" id="XP_005780250.1">
    <property type="nucleotide sequence ID" value="XM_005780193.1"/>
</dbReference>
<dbReference type="KEGG" id="ehx:EMIHUDRAFT_100184"/>
<dbReference type="InterPro" id="IPR013083">
    <property type="entry name" value="Znf_RING/FYVE/PHD"/>
</dbReference>
<keyword evidence="6" id="KW-1185">Reference proteome</keyword>
<reference evidence="6" key="1">
    <citation type="journal article" date="2013" name="Nature">
        <title>Pan genome of the phytoplankton Emiliania underpins its global distribution.</title>
        <authorList>
            <person name="Read B.A."/>
            <person name="Kegel J."/>
            <person name="Klute M.J."/>
            <person name="Kuo A."/>
            <person name="Lefebvre S.C."/>
            <person name="Maumus F."/>
            <person name="Mayer C."/>
            <person name="Miller J."/>
            <person name="Monier A."/>
            <person name="Salamov A."/>
            <person name="Young J."/>
            <person name="Aguilar M."/>
            <person name="Claverie J.M."/>
            <person name="Frickenhaus S."/>
            <person name="Gonzalez K."/>
            <person name="Herman E.K."/>
            <person name="Lin Y.C."/>
            <person name="Napier J."/>
            <person name="Ogata H."/>
            <person name="Sarno A.F."/>
            <person name="Shmutz J."/>
            <person name="Schroeder D."/>
            <person name="de Vargas C."/>
            <person name="Verret F."/>
            <person name="von Dassow P."/>
            <person name="Valentin K."/>
            <person name="Van de Peer Y."/>
            <person name="Wheeler G."/>
            <person name="Dacks J.B."/>
            <person name="Delwiche C.F."/>
            <person name="Dyhrman S.T."/>
            <person name="Glockner G."/>
            <person name="John U."/>
            <person name="Richards T."/>
            <person name="Worden A.Z."/>
            <person name="Zhang X."/>
            <person name="Grigoriev I.V."/>
            <person name="Allen A.E."/>
            <person name="Bidle K."/>
            <person name="Borodovsky M."/>
            <person name="Bowler C."/>
            <person name="Brownlee C."/>
            <person name="Cock J.M."/>
            <person name="Elias M."/>
            <person name="Gladyshev V.N."/>
            <person name="Groth M."/>
            <person name="Guda C."/>
            <person name="Hadaegh A."/>
            <person name="Iglesias-Rodriguez M.D."/>
            <person name="Jenkins J."/>
            <person name="Jones B.M."/>
            <person name="Lawson T."/>
            <person name="Leese F."/>
            <person name="Lindquist E."/>
            <person name="Lobanov A."/>
            <person name="Lomsadze A."/>
            <person name="Malik S.B."/>
            <person name="Marsh M.E."/>
            <person name="Mackinder L."/>
            <person name="Mock T."/>
            <person name="Mueller-Roeber B."/>
            <person name="Pagarete A."/>
            <person name="Parker M."/>
            <person name="Probert I."/>
            <person name="Quesneville H."/>
            <person name="Raines C."/>
            <person name="Rensing S.A."/>
            <person name="Riano-Pachon D.M."/>
            <person name="Richier S."/>
            <person name="Rokitta S."/>
            <person name="Shiraiwa Y."/>
            <person name="Soanes D.M."/>
            <person name="van der Giezen M."/>
            <person name="Wahlund T.M."/>
            <person name="Williams B."/>
            <person name="Wilson W."/>
            <person name="Wolfe G."/>
            <person name="Wurch L.L."/>
        </authorList>
    </citation>
    <scope>NUCLEOTIDE SEQUENCE</scope>
</reference>
<name>A0A0D3JWD6_EMIH1</name>
<keyword evidence="3" id="KW-0472">Membrane</keyword>
<keyword evidence="1" id="KW-0479">Metal-binding</keyword>
<dbReference type="AlphaFoldDB" id="A0A0D3JWD6"/>
<proteinExistence type="predicted"/>
<dbReference type="GO" id="GO:0008270">
    <property type="term" value="F:zinc ion binding"/>
    <property type="evidence" value="ECO:0007669"/>
    <property type="project" value="UniProtKB-KW"/>
</dbReference>
<sequence>MASGVDFNPFLFLRRRASRRQARRQQEAEAREEARRAEEARRQRAREAGARRADMDVLLLQFPEADRDLAMSVLVACGDNRGLATEKLSDIMGEPPFKECAVCMERPREVRFECGHACCCESCATTLSESAAPLCPQCRAHISKGAWTTEPDRHGTAIGRQSTYRGQQPEEPASTPAAASSPAPTGRQDAVVGQLALIGLALVVSAIAVAGVRSGGAG</sequence>
<evidence type="ECO:0000256" key="2">
    <source>
        <dbReference type="SAM" id="MobiDB-lite"/>
    </source>
</evidence>
<evidence type="ECO:0000256" key="3">
    <source>
        <dbReference type="SAM" id="Phobius"/>
    </source>
</evidence>
<keyword evidence="3" id="KW-0812">Transmembrane</keyword>
<evidence type="ECO:0000313" key="6">
    <source>
        <dbReference type="Proteomes" id="UP000013827"/>
    </source>
</evidence>
<feature type="region of interest" description="Disordered" evidence="2">
    <location>
        <begin position="162"/>
        <end position="186"/>
    </location>
</feature>
<feature type="compositionally biased region" description="Basic and acidic residues" evidence="2">
    <location>
        <begin position="24"/>
        <end position="47"/>
    </location>
</feature>
<feature type="domain" description="RING-type" evidence="4">
    <location>
        <begin position="100"/>
        <end position="139"/>
    </location>
</feature>
<evidence type="ECO:0000259" key="4">
    <source>
        <dbReference type="PROSITE" id="PS50089"/>
    </source>
</evidence>
<evidence type="ECO:0000256" key="1">
    <source>
        <dbReference type="PROSITE-ProRule" id="PRU00175"/>
    </source>
</evidence>
<keyword evidence="1" id="KW-0862">Zinc</keyword>
<dbReference type="Proteomes" id="UP000013827">
    <property type="component" value="Unassembled WGS sequence"/>
</dbReference>
<dbReference type="GeneID" id="17273367"/>
<dbReference type="HOGENOM" id="CLU_1268927_0_0_1"/>
<dbReference type="EnsemblProtists" id="EOD27821">
    <property type="protein sequence ID" value="EOD27821"/>
    <property type="gene ID" value="EMIHUDRAFT_100184"/>
</dbReference>
<evidence type="ECO:0000313" key="5">
    <source>
        <dbReference type="EnsemblProtists" id="EOD27821"/>
    </source>
</evidence>
<feature type="transmembrane region" description="Helical" evidence="3">
    <location>
        <begin position="191"/>
        <end position="212"/>
    </location>
</feature>
<protein>
    <recommendedName>
        <fullName evidence="4">RING-type domain-containing protein</fullName>
    </recommendedName>
</protein>
<keyword evidence="1" id="KW-0863">Zinc-finger</keyword>
<organism evidence="5 6">
    <name type="scientific">Emiliania huxleyi (strain CCMP1516)</name>
    <dbReference type="NCBI Taxonomy" id="280463"/>
    <lineage>
        <taxon>Eukaryota</taxon>
        <taxon>Haptista</taxon>
        <taxon>Haptophyta</taxon>
        <taxon>Prymnesiophyceae</taxon>
        <taxon>Isochrysidales</taxon>
        <taxon>Noelaerhabdaceae</taxon>
        <taxon>Emiliania</taxon>
    </lineage>
</organism>
<dbReference type="PaxDb" id="2903-EOD27821"/>
<keyword evidence="3" id="KW-1133">Transmembrane helix</keyword>